<comment type="caution">
    <text evidence="15">The sequence shown here is derived from an EMBL/GenBank/DDBJ whole genome shotgun (WGS) entry which is preliminary data.</text>
</comment>
<keyword evidence="4 10" id="KW-0812">Transmembrane</keyword>
<evidence type="ECO:0000313" key="15">
    <source>
        <dbReference type="EMBL" id="RCH53856.1"/>
    </source>
</evidence>
<keyword evidence="7 10" id="KW-0472">Membrane</keyword>
<dbReference type="GO" id="GO:0015344">
    <property type="term" value="F:siderophore uptake transmembrane transporter activity"/>
    <property type="evidence" value="ECO:0007669"/>
    <property type="project" value="TreeGrafter"/>
</dbReference>
<feature type="chain" id="PRO_5017082829" description="TonB-dependent receptor" evidence="12">
    <location>
        <begin position="24"/>
        <end position="879"/>
    </location>
</feature>
<dbReference type="EMBL" id="QGDC01000009">
    <property type="protein sequence ID" value="RCH53856.1"/>
    <property type="molecule type" value="Genomic_DNA"/>
</dbReference>
<dbReference type="GO" id="GO:0009279">
    <property type="term" value="C:cell outer membrane"/>
    <property type="evidence" value="ECO:0007669"/>
    <property type="project" value="UniProtKB-SubCell"/>
</dbReference>
<dbReference type="Gene3D" id="2.170.130.10">
    <property type="entry name" value="TonB-dependent receptor, plug domain"/>
    <property type="match status" value="1"/>
</dbReference>
<feature type="domain" description="TonB-dependent receptor-like beta-barrel" evidence="13">
    <location>
        <begin position="421"/>
        <end position="839"/>
    </location>
</feature>
<dbReference type="Gene3D" id="2.40.170.20">
    <property type="entry name" value="TonB-dependent receptor, beta-barrel domain"/>
    <property type="match status" value="1"/>
</dbReference>
<sequence length="879" mass="97564">MAKQLRGILLLITFLTASYSVHAQDCGVTAITDAEGLYNVGKFDESVTRLNNCLNSNGFNYQEKVQAYRLMAMSYLATDSTVTADEVIRKMLSLKNNFDVDPRDPDRFRIHVTYVRAMMQANLTSSVSKKAEDIELAPATISIITAQDILDRGYTNIEQLFHDLPGFDISRTSGLTYAVMFQRGYRGAANTDRTLLLVDGVEDNEMWSNSAFATRQYALSNIKRVEVIYGPASTIYGANAFVGVINIITKSADDYFKVNPANPEESTKAKYRVTGQIAAGSMNSRYGDVTVAMKKNDLFFSVTGRLYKGNDNDLSGYPDWDNKWNADEFGPNRYLNVFTQNYTQALADTYKKSDPNGLYHYISADSTKIIPTEAAIRRADSLDQANYKNGTGINGHNTAFTDPVKDYSVAAKLQFGDFKLGLQYQHWSEGVSSDYNDKFYAVNAALTSWGARQTYFYARYDRNLSERLNFTSFSYYRSSDFGDEAHSTQYLGYANGNVSFANFLAGTAPSFRTTYFSQQSEQFRTDNRINYVISEKIDVNFGVEVRKGLFQGDYVRSGIADPITTGTAAAGIKGGNYYSVFDVGVYSQVSYQDRPRRLNLSAGGRMDNNKINGKFGYGTVFNPRLSAVYYPGKFIFKGIYSEAFLDASVYNKFSTSTVRLLNNPTLEPERVKNLEFSARLVIGAKSYIQVAYYNARYSNILGSVNVPYDTTGTRTTQFQAIGKSRIQGIQLTGEHFFTGYFSVFGNATYTNPQSLVAEKWTRIGDISDFSANLGGNLRLLNNKLTLNLRANYVGNKPAGKNTTISGSPFAVNEGYTVFNGAVSYAVTKMFTVQCAADNITGVDYYSPGVRAASGVQPSRVPQPGRIIFVKLIANVGNAL</sequence>
<evidence type="ECO:0000259" key="14">
    <source>
        <dbReference type="Pfam" id="PF07715"/>
    </source>
</evidence>
<evidence type="ECO:0000256" key="12">
    <source>
        <dbReference type="SAM" id="SignalP"/>
    </source>
</evidence>
<dbReference type="AlphaFoldDB" id="A0A367GLW6"/>
<keyword evidence="5 12" id="KW-0732">Signal</keyword>
<keyword evidence="9 10" id="KW-0998">Cell outer membrane</keyword>
<accession>A0A367GLW6</accession>
<evidence type="ECO:0000259" key="13">
    <source>
        <dbReference type="Pfam" id="PF00593"/>
    </source>
</evidence>
<dbReference type="OrthoDB" id="1109239at2"/>
<evidence type="ECO:0000256" key="7">
    <source>
        <dbReference type="ARBA" id="ARBA00023136"/>
    </source>
</evidence>
<evidence type="ECO:0000256" key="4">
    <source>
        <dbReference type="ARBA" id="ARBA00022692"/>
    </source>
</evidence>
<dbReference type="GO" id="GO:0044718">
    <property type="term" value="P:siderophore transmembrane transport"/>
    <property type="evidence" value="ECO:0007669"/>
    <property type="project" value="TreeGrafter"/>
</dbReference>
<evidence type="ECO:0000256" key="8">
    <source>
        <dbReference type="ARBA" id="ARBA00023170"/>
    </source>
</evidence>
<dbReference type="RefSeq" id="WP_114006121.1">
    <property type="nucleotide sequence ID" value="NZ_QGDC01000009.1"/>
</dbReference>
<keyword evidence="8" id="KW-0675">Receptor</keyword>
<keyword evidence="16" id="KW-1185">Reference proteome</keyword>
<dbReference type="InterPro" id="IPR000531">
    <property type="entry name" value="Beta-barrel_TonB"/>
</dbReference>
<evidence type="ECO:0000256" key="6">
    <source>
        <dbReference type="ARBA" id="ARBA00023077"/>
    </source>
</evidence>
<keyword evidence="2 10" id="KW-0813">Transport</keyword>
<evidence type="ECO:0000256" key="11">
    <source>
        <dbReference type="RuleBase" id="RU003357"/>
    </source>
</evidence>
<comment type="similarity">
    <text evidence="10 11">Belongs to the TonB-dependent receptor family.</text>
</comment>
<evidence type="ECO:0000256" key="1">
    <source>
        <dbReference type="ARBA" id="ARBA00004571"/>
    </source>
</evidence>
<organism evidence="15 16">
    <name type="scientific">Mucilaginibacter hurinus</name>
    <dbReference type="NCBI Taxonomy" id="2201324"/>
    <lineage>
        <taxon>Bacteria</taxon>
        <taxon>Pseudomonadati</taxon>
        <taxon>Bacteroidota</taxon>
        <taxon>Sphingobacteriia</taxon>
        <taxon>Sphingobacteriales</taxon>
        <taxon>Sphingobacteriaceae</taxon>
        <taxon>Mucilaginibacter</taxon>
    </lineage>
</organism>
<feature type="domain" description="TonB-dependent receptor plug" evidence="14">
    <location>
        <begin position="137"/>
        <end position="244"/>
    </location>
</feature>
<keyword evidence="6 11" id="KW-0798">TonB box</keyword>
<evidence type="ECO:0008006" key="17">
    <source>
        <dbReference type="Google" id="ProtNLM"/>
    </source>
</evidence>
<evidence type="ECO:0000256" key="3">
    <source>
        <dbReference type="ARBA" id="ARBA00022452"/>
    </source>
</evidence>
<evidence type="ECO:0000256" key="2">
    <source>
        <dbReference type="ARBA" id="ARBA00022448"/>
    </source>
</evidence>
<dbReference type="Proteomes" id="UP000253209">
    <property type="component" value="Unassembled WGS sequence"/>
</dbReference>
<dbReference type="PANTHER" id="PTHR30069:SF29">
    <property type="entry name" value="HEMOGLOBIN AND HEMOGLOBIN-HAPTOGLOBIN-BINDING PROTEIN 1-RELATED"/>
    <property type="match status" value="1"/>
</dbReference>
<dbReference type="Pfam" id="PF00593">
    <property type="entry name" value="TonB_dep_Rec_b-barrel"/>
    <property type="match status" value="1"/>
</dbReference>
<dbReference type="SUPFAM" id="SSF56935">
    <property type="entry name" value="Porins"/>
    <property type="match status" value="1"/>
</dbReference>
<keyword evidence="3 10" id="KW-1134">Transmembrane beta strand</keyword>
<dbReference type="InterPro" id="IPR036942">
    <property type="entry name" value="Beta-barrel_TonB_sf"/>
</dbReference>
<comment type="subcellular location">
    <subcellularLocation>
        <location evidence="1 10">Cell outer membrane</location>
        <topology evidence="1 10">Multi-pass membrane protein</topology>
    </subcellularLocation>
</comment>
<dbReference type="Pfam" id="PF07715">
    <property type="entry name" value="Plug"/>
    <property type="match status" value="1"/>
</dbReference>
<dbReference type="PROSITE" id="PS52016">
    <property type="entry name" value="TONB_DEPENDENT_REC_3"/>
    <property type="match status" value="1"/>
</dbReference>
<evidence type="ECO:0000256" key="10">
    <source>
        <dbReference type="PROSITE-ProRule" id="PRU01360"/>
    </source>
</evidence>
<evidence type="ECO:0000313" key="16">
    <source>
        <dbReference type="Proteomes" id="UP000253209"/>
    </source>
</evidence>
<proteinExistence type="inferred from homology"/>
<dbReference type="PANTHER" id="PTHR30069">
    <property type="entry name" value="TONB-DEPENDENT OUTER MEMBRANE RECEPTOR"/>
    <property type="match status" value="1"/>
</dbReference>
<name>A0A367GLW6_9SPHI</name>
<gene>
    <name evidence="15" type="ORF">DJ568_15050</name>
</gene>
<dbReference type="InterPro" id="IPR012910">
    <property type="entry name" value="Plug_dom"/>
</dbReference>
<evidence type="ECO:0000256" key="5">
    <source>
        <dbReference type="ARBA" id="ARBA00022729"/>
    </source>
</evidence>
<dbReference type="InterPro" id="IPR039426">
    <property type="entry name" value="TonB-dep_rcpt-like"/>
</dbReference>
<reference evidence="15 16" key="1">
    <citation type="submission" date="2018-05" db="EMBL/GenBank/DDBJ databases">
        <title>Mucilaginibacter hurinus sp. nov., isolated from briquette warehouse soil.</title>
        <authorList>
            <person name="Choi L."/>
        </authorList>
    </citation>
    <scope>NUCLEOTIDE SEQUENCE [LARGE SCALE GENOMIC DNA]</scope>
    <source>
        <strain evidence="15 16">ZR32</strain>
    </source>
</reference>
<dbReference type="InterPro" id="IPR037066">
    <property type="entry name" value="Plug_dom_sf"/>
</dbReference>
<protein>
    <recommendedName>
        <fullName evidence="17">TonB-dependent receptor</fullName>
    </recommendedName>
</protein>
<feature type="signal peptide" evidence="12">
    <location>
        <begin position="1"/>
        <end position="23"/>
    </location>
</feature>
<evidence type="ECO:0000256" key="9">
    <source>
        <dbReference type="ARBA" id="ARBA00023237"/>
    </source>
</evidence>